<evidence type="ECO:0000313" key="11">
    <source>
        <dbReference type="Proteomes" id="UP000247409"/>
    </source>
</evidence>
<evidence type="ECO:0000256" key="8">
    <source>
        <dbReference type="RuleBase" id="RU363090"/>
    </source>
</evidence>
<evidence type="ECO:0000256" key="4">
    <source>
        <dbReference type="ARBA" id="ARBA00022777"/>
    </source>
</evidence>
<comment type="similarity">
    <text evidence="1 8">Belongs to the inositol phosphokinase (IPK) family.</text>
</comment>
<dbReference type="Proteomes" id="UP000247409">
    <property type="component" value="Unassembled WGS sequence"/>
</dbReference>
<feature type="compositionally biased region" description="Low complexity" evidence="9">
    <location>
        <begin position="347"/>
        <end position="390"/>
    </location>
</feature>
<dbReference type="Pfam" id="PF03770">
    <property type="entry name" value="IPK"/>
    <property type="match status" value="1"/>
</dbReference>
<proteinExistence type="inferred from homology"/>
<dbReference type="InterPro" id="IPR005522">
    <property type="entry name" value="IPK"/>
</dbReference>
<evidence type="ECO:0000256" key="7">
    <source>
        <dbReference type="ARBA" id="ARBA00036525"/>
    </source>
</evidence>
<dbReference type="AlphaFoldDB" id="A0A2V3J2X7"/>
<evidence type="ECO:0000256" key="5">
    <source>
        <dbReference type="ARBA" id="ARBA00022840"/>
    </source>
</evidence>
<dbReference type="GO" id="GO:0032958">
    <property type="term" value="P:inositol phosphate biosynthetic process"/>
    <property type="evidence" value="ECO:0007669"/>
    <property type="project" value="InterPro"/>
</dbReference>
<keyword evidence="11" id="KW-1185">Reference proteome</keyword>
<comment type="caution">
    <text evidence="10">The sequence shown here is derived from an EMBL/GenBank/DDBJ whole genome shotgun (WGS) entry which is preliminary data.</text>
</comment>
<dbReference type="STRING" id="448386.A0A2V3J2X7"/>
<organism evidence="10 11">
    <name type="scientific">Gracilariopsis chorda</name>
    <dbReference type="NCBI Taxonomy" id="448386"/>
    <lineage>
        <taxon>Eukaryota</taxon>
        <taxon>Rhodophyta</taxon>
        <taxon>Florideophyceae</taxon>
        <taxon>Rhodymeniophycidae</taxon>
        <taxon>Gracilariales</taxon>
        <taxon>Gracilariaceae</taxon>
        <taxon>Gracilariopsis</taxon>
    </lineage>
</organism>
<feature type="region of interest" description="Disordered" evidence="9">
    <location>
        <begin position="70"/>
        <end position="113"/>
    </location>
</feature>
<protein>
    <recommendedName>
        <fullName evidence="8">Kinase</fullName>
        <ecNumber evidence="8">2.7.-.-</ecNumber>
    </recommendedName>
</protein>
<dbReference type="SUPFAM" id="SSF56104">
    <property type="entry name" value="SAICAR synthase-like"/>
    <property type="match status" value="1"/>
</dbReference>
<dbReference type="OrthoDB" id="2573163at2759"/>
<evidence type="ECO:0000313" key="10">
    <source>
        <dbReference type="EMBL" id="PXF48801.1"/>
    </source>
</evidence>
<keyword evidence="5" id="KW-0067">ATP-binding</keyword>
<evidence type="ECO:0000256" key="3">
    <source>
        <dbReference type="ARBA" id="ARBA00022741"/>
    </source>
</evidence>
<dbReference type="EC" id="2.7.-.-" evidence="8"/>
<dbReference type="GO" id="GO:0047326">
    <property type="term" value="F:inositol-1,3,4,6-tetrakisphosphate 5-kinase activity"/>
    <property type="evidence" value="ECO:0007669"/>
    <property type="project" value="RHEA"/>
</dbReference>
<dbReference type="PANTHER" id="PTHR12400">
    <property type="entry name" value="INOSITOL POLYPHOSPHATE KINASE"/>
    <property type="match status" value="1"/>
</dbReference>
<keyword evidence="3" id="KW-0547">Nucleotide-binding</keyword>
<dbReference type="PANTHER" id="PTHR12400:SF51">
    <property type="entry name" value="INOSITOL POLYPHOSPHATE MULTIKINASE"/>
    <property type="match status" value="1"/>
</dbReference>
<dbReference type="GO" id="GO:0008440">
    <property type="term" value="F:inositol-1,4,5-trisphosphate 3-kinase activity"/>
    <property type="evidence" value="ECO:0007669"/>
    <property type="project" value="TreeGrafter"/>
</dbReference>
<dbReference type="EMBL" id="NBIV01000011">
    <property type="protein sequence ID" value="PXF48801.1"/>
    <property type="molecule type" value="Genomic_DNA"/>
</dbReference>
<dbReference type="Gene3D" id="3.30.470.160">
    <property type="entry name" value="Inositol polyphosphate kinase"/>
    <property type="match status" value="1"/>
</dbReference>
<dbReference type="GO" id="GO:0005524">
    <property type="term" value="F:ATP binding"/>
    <property type="evidence" value="ECO:0007669"/>
    <property type="project" value="UniProtKB-KW"/>
</dbReference>
<reference evidence="10 11" key="1">
    <citation type="journal article" date="2018" name="Mol. Biol. Evol.">
        <title>Analysis of the draft genome of the red seaweed Gracilariopsis chorda provides insights into genome size evolution in Rhodophyta.</title>
        <authorList>
            <person name="Lee J."/>
            <person name="Yang E.C."/>
            <person name="Graf L."/>
            <person name="Yang J.H."/>
            <person name="Qiu H."/>
            <person name="Zel Zion U."/>
            <person name="Chan C.X."/>
            <person name="Stephens T.G."/>
            <person name="Weber A.P.M."/>
            <person name="Boo G.H."/>
            <person name="Boo S.M."/>
            <person name="Kim K.M."/>
            <person name="Shin Y."/>
            <person name="Jung M."/>
            <person name="Lee S.J."/>
            <person name="Yim H.S."/>
            <person name="Lee J.H."/>
            <person name="Bhattacharya D."/>
            <person name="Yoon H.S."/>
        </authorList>
    </citation>
    <scope>NUCLEOTIDE SEQUENCE [LARGE SCALE GENOMIC DNA]</scope>
    <source>
        <strain evidence="10 11">SKKU-2015</strain>
        <tissue evidence="10">Whole body</tissue>
    </source>
</reference>
<feature type="compositionally biased region" description="Low complexity" evidence="9">
    <location>
        <begin position="77"/>
        <end position="99"/>
    </location>
</feature>
<feature type="region of interest" description="Disordered" evidence="9">
    <location>
        <begin position="1"/>
        <end position="24"/>
    </location>
</feature>
<evidence type="ECO:0000256" key="9">
    <source>
        <dbReference type="SAM" id="MobiDB-lite"/>
    </source>
</evidence>
<name>A0A2V3J2X7_9FLOR</name>
<dbReference type="InterPro" id="IPR038286">
    <property type="entry name" value="IPK_sf"/>
</dbReference>
<evidence type="ECO:0000256" key="1">
    <source>
        <dbReference type="ARBA" id="ARBA00007374"/>
    </source>
</evidence>
<evidence type="ECO:0000256" key="2">
    <source>
        <dbReference type="ARBA" id="ARBA00022679"/>
    </source>
</evidence>
<gene>
    <name evidence="10" type="ORF">BWQ96_01357</name>
</gene>
<keyword evidence="4 8" id="KW-0418">Kinase</keyword>
<sequence length="427" mass="47509">MDAQSQPHKRPVTPYPHQVGGHGQLTVTSSGRILKPLLHKELAFYNYINSDDLHPDMRWITHFTPKFYGEAQPNANPSSPTAKAARPRSPSSPRSSCPSNSPPPNPKRPPSEDLCWLTHDGVLHTALSPWAAQMSSRIAIPSSSTARSHTSIKLEDINRSFCIPCVIDCKIGTRHYDDDASEEKRRRHIEKANATTSAKCGIRLTGMQSFKRSAAPMSPTGLFESRDKYHGRTLREHDLLPQLTWFFHDNFRVRVDAVAQVLERIRRLRAHLIHQRHFFFYSSSLLIVYEGALPQHVPSKVDVRMIDFAHTVRSNGRRDDGYLKGIDYLISVLNRILQNERNDCSVLPASPSSSSVPSSSTSSSSPSSSPSSCASPLSSSSPSATALVATRSKTRHEQQQEQQQSVNDDGRTRHLTADQPCVHGVGM</sequence>
<comment type="catalytic activity">
    <reaction evidence="6">
        <text>1D-myo-inositol 1,4,5-trisphosphate + 2 ATP = 1D-myo-inositol 1,3,4,5,6-pentakisphosphate + 2 ADP + 2 H(+)</text>
        <dbReference type="Rhea" id="RHEA:32359"/>
        <dbReference type="ChEBI" id="CHEBI:15378"/>
        <dbReference type="ChEBI" id="CHEBI:30616"/>
        <dbReference type="ChEBI" id="CHEBI:57733"/>
        <dbReference type="ChEBI" id="CHEBI:203600"/>
        <dbReference type="ChEBI" id="CHEBI:456216"/>
        <dbReference type="EC" id="2.7.1.151"/>
    </reaction>
</comment>
<evidence type="ECO:0000256" key="6">
    <source>
        <dbReference type="ARBA" id="ARBA00036164"/>
    </source>
</evidence>
<keyword evidence="2 8" id="KW-0808">Transferase</keyword>
<comment type="catalytic activity">
    <reaction evidence="7">
        <text>1D-myo-inositol 1,3,4,6-tetrakisphosphate + ATP = 1D-myo-inositol 1,3,4,5,6-pentakisphosphate + ADP + H(+)</text>
        <dbReference type="Rhea" id="RHEA:12717"/>
        <dbReference type="ChEBI" id="CHEBI:15378"/>
        <dbReference type="ChEBI" id="CHEBI:30616"/>
        <dbReference type="ChEBI" id="CHEBI:57660"/>
        <dbReference type="ChEBI" id="CHEBI:57733"/>
        <dbReference type="ChEBI" id="CHEBI:456216"/>
        <dbReference type="EC" id="2.7.1.140"/>
    </reaction>
</comment>
<accession>A0A2V3J2X7</accession>
<dbReference type="GO" id="GO:0005737">
    <property type="term" value="C:cytoplasm"/>
    <property type="evidence" value="ECO:0007669"/>
    <property type="project" value="TreeGrafter"/>
</dbReference>
<dbReference type="GO" id="GO:0005634">
    <property type="term" value="C:nucleus"/>
    <property type="evidence" value="ECO:0007669"/>
    <property type="project" value="TreeGrafter"/>
</dbReference>
<feature type="region of interest" description="Disordered" evidence="9">
    <location>
        <begin position="347"/>
        <end position="427"/>
    </location>
</feature>